<feature type="region of interest" description="Disordered" evidence="2">
    <location>
        <begin position="167"/>
        <end position="186"/>
    </location>
</feature>
<dbReference type="AlphaFoldDB" id="X5M5W2"/>
<dbReference type="RefSeq" id="NP_001294054.1">
    <property type="nucleotide sequence ID" value="NM_001307125.1"/>
</dbReference>
<feature type="compositionally biased region" description="Low complexity" evidence="2">
    <location>
        <begin position="2267"/>
        <end position="2277"/>
    </location>
</feature>
<dbReference type="InParanoid" id="X5M5W2"/>
<feature type="compositionally biased region" description="Polar residues" evidence="2">
    <location>
        <begin position="1029"/>
        <end position="1039"/>
    </location>
</feature>
<feature type="region of interest" description="Disordered" evidence="2">
    <location>
        <begin position="1970"/>
        <end position="1994"/>
    </location>
</feature>
<feature type="compositionally biased region" description="Polar residues" evidence="2">
    <location>
        <begin position="1047"/>
        <end position="1057"/>
    </location>
</feature>
<feature type="region of interest" description="Disordered" evidence="2">
    <location>
        <begin position="757"/>
        <end position="791"/>
    </location>
</feature>
<feature type="coiled-coil region" evidence="1">
    <location>
        <begin position="202"/>
        <end position="329"/>
    </location>
</feature>
<evidence type="ECO:0000313" key="3">
    <source>
        <dbReference type="EMBL" id="CDO41123.1"/>
    </source>
</evidence>
<dbReference type="OMA" id="EMLQSQH"/>
<dbReference type="WormBase" id="T28C6.7c">
    <property type="protein sequence ID" value="CE49664"/>
    <property type="gene ID" value="WBGene00012121"/>
</dbReference>
<feature type="compositionally biased region" description="Basic and acidic residues" evidence="2">
    <location>
        <begin position="1676"/>
        <end position="1688"/>
    </location>
</feature>
<feature type="region of interest" description="Disordered" evidence="2">
    <location>
        <begin position="75"/>
        <end position="142"/>
    </location>
</feature>
<dbReference type="GeneID" id="177697"/>
<evidence type="ECO:0000256" key="2">
    <source>
        <dbReference type="SAM" id="MobiDB-lite"/>
    </source>
</evidence>
<dbReference type="STRING" id="6239.T28C6.7c.2"/>
<feature type="region of interest" description="Disordered" evidence="2">
    <location>
        <begin position="1878"/>
        <end position="1907"/>
    </location>
</feature>
<feature type="compositionally biased region" description="Low complexity" evidence="2">
    <location>
        <begin position="1972"/>
        <end position="1982"/>
    </location>
</feature>
<dbReference type="Bgee" id="WBGene00012121">
    <property type="expression patterns" value="Expressed in pharyngeal muscle cell (C elegans) and 4 other cell types or tissues"/>
</dbReference>
<dbReference type="ExpressionAtlas" id="X5M5W2">
    <property type="expression patterns" value="baseline and differential"/>
</dbReference>
<feature type="compositionally biased region" description="Basic and acidic residues" evidence="2">
    <location>
        <begin position="1895"/>
        <end position="1907"/>
    </location>
</feature>
<feature type="region of interest" description="Disordered" evidence="2">
    <location>
        <begin position="1029"/>
        <end position="1057"/>
    </location>
</feature>
<feature type="compositionally biased region" description="Acidic residues" evidence="2">
    <location>
        <begin position="1643"/>
        <end position="1652"/>
    </location>
</feature>
<keyword evidence="1" id="KW-0175">Coiled coil</keyword>
<dbReference type="AGR" id="WB:WBGene00012121"/>
<feature type="compositionally biased region" description="Pro residues" evidence="2">
    <location>
        <begin position="133"/>
        <end position="142"/>
    </location>
</feature>
<dbReference type="FunCoup" id="X5M5W2">
    <property type="interactions" value="1914"/>
</dbReference>
<name>X5M5W2_CAEEL</name>
<feature type="coiled-coil region" evidence="1">
    <location>
        <begin position="2092"/>
        <end position="2242"/>
    </location>
</feature>
<keyword evidence="4" id="KW-1185">Reference proteome</keyword>
<reference evidence="3 4" key="1">
    <citation type="journal article" date="1998" name="Science">
        <title>Genome sequence of the nematode C. elegans: a platform for investigating biology.</title>
        <authorList>
            <consortium name="The C. elegans sequencing consortium"/>
            <person name="Sulson J.E."/>
            <person name="Waterston R."/>
        </authorList>
    </citation>
    <scope>NUCLEOTIDE SEQUENCE [LARGE SCALE GENOMIC DNA]</scope>
    <source>
        <strain evidence="3 4">Bristol N2</strain>
    </source>
</reference>
<feature type="compositionally biased region" description="Acidic residues" evidence="2">
    <location>
        <begin position="1983"/>
        <end position="1994"/>
    </location>
</feature>
<dbReference type="CTD" id="177697"/>
<dbReference type="Proteomes" id="UP000001940">
    <property type="component" value="Chromosome IV"/>
</dbReference>
<dbReference type="EMBL" id="BX284604">
    <property type="protein sequence ID" value="CDO41123.1"/>
    <property type="molecule type" value="Genomic_DNA"/>
</dbReference>
<dbReference type="PANTHER" id="PTHR23159">
    <property type="entry name" value="CENTROSOMAL PROTEIN 2"/>
    <property type="match status" value="1"/>
</dbReference>
<sequence>MEDKTSKEKEKSADKRIDERVHQQLVYKDNRIIDLNNVILDKERQILDLQERVREHNEVASVKNQAMRIVQQKFEEMNRDKKDMSTETEPSLMAHSSVPLSNSKSERRARSSSPGHVIAQRKTMVSSSSGTFSPPPLDPPFDPSSKLSALPDIDGIHRKHQRKRVTFDLNPNGSSIGTSTSSNFPSTSVSRYPTISMSSSTSDALESALTEASSENALLRQQVIELNSSVEKMKADYESEILKYTKEAKTAGLKAKVAATARIKELETTLEDINGKYEDERDRLQEEVDTLRSSRNWEIEQNALLRDQVAHLKEKVHKLTTELDASEVAKRSLSSEVDESKKLMELMVEDLLQAESAINYNQCQKKAIFEDIDRLKDAIQAQDRFIEVLEADIVIYEQHIGLLRENLGASQVDHRALIKSKAFETKLLALEREKEQSDKKSNEDRLKTKALDKKCRVLVEQNEQLMARLCELEMSHGGADETRERRLAEQEERIRQISSALESERDVGQRLREAKEVLEKELMNKKKTEEASNNRFQRDVEMSRMEAQNKIEEMSVEVDAAHKKVNEVLSEVEQLRATNFDLQMHIETAKRTMEELADCNEELEKRVDEYEEAAEEKDEDLKQSTWDVETLTRQNEALSPNFRVELDGVRQGFHETRELADEVKHLRSELQRQQEIHRAQFDAACREMDADEPERKTSLEVQQDQYILAYEEKIRTMSQEMEALKRELELKNGPVQRKTTQVLEPPSIEQIQMVQPVQMTTSAAPQASESSHQYEMTTSTSSSEKRRAPVSAPLPAQYLVQQSQQAPQSSQQNEDQVLREAHENLKRQVDELKKKNADFSEKMMRLEMEAKLSGELNVELGRAMLELEEHNELLQKEQEAVTADDTATSRELELHVLMVQEMTEQIASMHEKNDEMEKLKVEQMKELEKWKSEAFTSKQEAQRVHAEVQRLLHALSESELARKSEFEQATTAHDAEIREFSIKMEDARRDIADLEAKLQEAEEKLKTVQVPVEMICETPFLQETRILTSSSPLGNQSDTQKSHEAVESSNTNPQKDTNVIASRVSSTSQLAPGHLGSLEVSHRDSNVPDAAQMMPEPSASDLEILQQDQQQTLLHSVSQDMNKLIELKDELEIAVQALKAEIWSLNGQLKASILDREGLEDKVTQLDDMVEKEKKRAIDLDVELQEQIDLTDRAVRRAAEAENESNQRMAECLEKETRREEIEKAYTRLNEYYNQLQEAYNNVYAQLAALQAANAEVPLTSTLSATTAPPLTSESSEPSQFAQLVDGLMTILLISQNSPSDITISTHQKLEQVGKKLKQLLSEYEENQNALDEQRKITEALEKRLQASESARDAPDDVMMTKERVEQLEGEIEWKEEECEGLKRRIRELEKALEAVAERADETEAAAVCRLSTELAILAAKLTTRQADVDSLFRTNAELAHTNVRLQNEVDEQDEWKAKIEEEKEQLEQHVKELEDQVAELMEQHETHFRQAQLLQSATSSANTENISKVHDSEKEVQRLSAIEKILNNRILALEDQNLELEEKYQEMEDEMLSLKQDSTKKSEIVAGTSNWEDSWDEKGDENAKELVEARNEVERLLDVEKALTLRMEMLQIQNVQLESRVREQEDVNKSVTSHVRQPESSDQVEEDDWGWGEEKEPTTTIQKRDDDWGWDETQEEPKELSEKTELDKELQEAKSEIGRLVEIEKVLNNRILSLEDQNLELEERLQEMEEELLDEKNKKKEVDAKVEQKSEENWGDWGEDDAEAATESNVVVSTLQSTVAELQDRLKFQKEVIEKAEAELIETQEKYDELEQVYEQSQQAQNSNKELIHVVENLKSQMGQIQQDRDKLMTDLVTVQAEKLELEKIIQKLEVDIAEKEQEKTDNDGWNDEDWREDDQKETESEKLTQLRNELTARIEQLESQKSNEQAQMSEKLSQVESMKVQIEQKLYETREELDDLKKELKLKEIELQKASEASTTASSEWNDDGWNDDDGEIDRMKDTQKVLEMKVEALQDELQRLKDNEIELTETISALQSKLYDVQSELEDTKQKLVEAENSASGWNDDDAWNKNENEIEEVKKALEIEISNRNDTIVKLQNLVSNLRQQLIEASESADLKSLEELEQLKEELRIVSEQNGLLKDSEARLLDHADEFAVQMDKYREKCEVLTAKIAELEAQLQNPAEEDQQQKTSNVELVKLRQQLANAQQDMRVQNLTISDREGLIAEYRHQIAEQTKTIEELHLKLKTFSAAARRTSPRVPMSSNVPALSSRPSSRMSTSSRISTASSFVPESVAVPLQSTGSAFDVVVRQSGEPLRRRNK</sequence>
<evidence type="ECO:0000313" key="5">
    <source>
        <dbReference type="WormBase" id="T28C6.7c"/>
    </source>
</evidence>
<accession>X5M5W2</accession>
<gene>
    <name evidence="3" type="ORF">CELE_T28C6.7</name>
    <name evidence="3 5" type="ORF">T28C6.7</name>
</gene>
<feature type="compositionally biased region" description="Polar residues" evidence="2">
    <location>
        <begin position="757"/>
        <end position="782"/>
    </location>
</feature>
<feature type="compositionally biased region" description="Low complexity" evidence="2">
    <location>
        <begin position="171"/>
        <end position="186"/>
    </location>
</feature>
<feature type="coiled-coil region" evidence="1">
    <location>
        <begin position="1307"/>
        <end position="1406"/>
    </location>
</feature>
<feature type="coiled-coil region" evidence="1">
    <location>
        <begin position="487"/>
        <end position="627"/>
    </location>
</feature>
<feature type="coiled-coil region" evidence="1">
    <location>
        <begin position="1443"/>
        <end position="1491"/>
    </location>
</feature>
<evidence type="ECO:0000256" key="1">
    <source>
        <dbReference type="SAM" id="Coils"/>
    </source>
</evidence>
<feature type="compositionally biased region" description="Basic and acidic residues" evidence="2">
    <location>
        <begin position="1653"/>
        <end position="1668"/>
    </location>
</feature>
<feature type="coiled-coil region" evidence="1">
    <location>
        <begin position="815"/>
        <end position="933"/>
    </location>
</feature>
<feature type="coiled-coil region" evidence="1">
    <location>
        <begin position="1114"/>
        <end position="1253"/>
    </location>
</feature>
<feature type="region of interest" description="Disordered" evidence="2">
    <location>
        <begin position="2252"/>
        <end position="2277"/>
    </location>
</feature>
<dbReference type="SMR" id="X5M5W2"/>
<evidence type="ECO:0007829" key="6">
    <source>
        <dbReference type="PeptideAtlas" id="X5M5W2"/>
    </source>
</evidence>
<dbReference type="HOGENOM" id="CLU_001782_0_0_1"/>
<organism evidence="3 4">
    <name type="scientific">Caenorhabditis elegans</name>
    <dbReference type="NCBI Taxonomy" id="6239"/>
    <lineage>
        <taxon>Eukaryota</taxon>
        <taxon>Metazoa</taxon>
        <taxon>Ecdysozoa</taxon>
        <taxon>Nematoda</taxon>
        <taxon>Chromadorea</taxon>
        <taxon>Rhabditida</taxon>
        <taxon>Rhabditina</taxon>
        <taxon>Rhabditomorpha</taxon>
        <taxon>Rhabditoidea</taxon>
        <taxon>Rhabditidae</taxon>
        <taxon>Peloderinae</taxon>
        <taxon>Caenorhabditis</taxon>
    </lineage>
</organism>
<evidence type="ECO:0000313" key="4">
    <source>
        <dbReference type="Proteomes" id="UP000001940"/>
    </source>
</evidence>
<dbReference type="OrthoDB" id="5848316at2759"/>
<proteinExistence type="evidence at protein level"/>
<feature type="coiled-coil region" evidence="1">
    <location>
        <begin position="1524"/>
        <end position="1558"/>
    </location>
</feature>
<protein>
    <submittedName>
        <fullName evidence="3">Kinesin motor domain-containing protein</fullName>
    </submittedName>
</protein>
<feature type="region of interest" description="Disordered" evidence="2">
    <location>
        <begin position="1622"/>
        <end position="1688"/>
    </location>
</feature>
<feature type="compositionally biased region" description="Polar residues" evidence="2">
    <location>
        <begin position="1630"/>
        <end position="1642"/>
    </location>
</feature>
<dbReference type="PANTHER" id="PTHR23159:SF60">
    <property type="entry name" value="SPINDLE ASSEMBLY ABNORMAL PROTEIN 4"/>
    <property type="match status" value="1"/>
</dbReference>
<feature type="coiled-coil region" evidence="1">
    <location>
        <begin position="977"/>
        <end position="1011"/>
    </location>
</feature>
<keyword evidence="6" id="KW-1267">Proteomics identification</keyword>
<feature type="compositionally biased region" description="Basic and acidic residues" evidence="2">
    <location>
        <begin position="75"/>
        <end position="85"/>
    </location>
</feature>